<dbReference type="InterPro" id="IPR023213">
    <property type="entry name" value="CAT-like_dom_sf"/>
</dbReference>
<dbReference type="InterPro" id="IPR000873">
    <property type="entry name" value="AMP-dep_synth/lig_dom"/>
</dbReference>
<dbReference type="InterPro" id="IPR029058">
    <property type="entry name" value="AB_hydrolase_fold"/>
</dbReference>
<dbReference type="Pfam" id="PF00668">
    <property type="entry name" value="Condensation"/>
    <property type="match status" value="2"/>
</dbReference>
<dbReference type="PANTHER" id="PTHR45527">
    <property type="entry name" value="NONRIBOSOMAL PEPTIDE SYNTHETASE"/>
    <property type="match status" value="1"/>
</dbReference>
<sequence length="2083" mass="224198">MSVLTGEAFTLGLGDPEGDALALTGAQREIWFAEQLSGPSARYTIPVSLLLDESLDASRLADAMLSVARSRAALRTVLSVRDGRPEQTVHTVRSIDREPVATNESDAERIAAAVARQGADAWRIEQYPLADGRALLVLVWHHAFVDGWSVELLLTDLATAYREGISRRDAIAPADLVTAERELLSGEAGEAALRRRVRACSPLPEPWRPPAALSTSLSGIGETVTVTFPQEWVDALTAAATSAGVTPYVAALTAFGEVARRFGGTDCVLIGTPAHNRLSQERQDTVGMLANTVALRLAAAAGRRFAGVAAEVADIVYDAVDDAGIPLSELASAVRPDDDTAPLVRLLFGMHEDGAAPEFTPGHPARRLRVHTATAKFGMTWTLLRSGEQLILEVEYDTALADRPMVASMIESWATVLRAATTSTALDRIPLAEAASTELSTVEVDTIPAAVLASVARTPHAVAVLDGDHRWTYAELAERAGQWRAAILATGVRRGARAAVVVERGGETIAALLGVLSAGLTYLPIEPDLPAARARFYVTDGSAELLVGVPAKAAALGLTDLPLVSAPAEAAAPVVPVDPSDPAYLIYTSGSTGVPKGVLVPHSAVTSLVEVGARSIGFGAGDVWPAFHSYAFDVSVWEIWGALSTGGQLVIVDRDTARDPAALRRLLRDHRVTVLNQTPSAFRTLERADAAESDALSLRHIVFAGEQVQLDAVERWRARHRGHRMWNLYGITETTVHVTAYELTAERERSAGPIGVPMPRAEIHLLDHTGHPVAPYQVGEIHVGGHGVAHGYWGRPGLTAERFVPHPSRPGARLYRSGDHAWRDEHGRLHYAGRTDEQVKVRGFRIELPEIRAALLAHPAVTDAAVLLRRDDNPRLHAYFTASAVLGIEDLREELARTLPVHMIPHLLHQVSDIPLTENGKIDKRALLATSGPTRPARVLQPPRTEVESILLDIWRTALGREDIGVTDSFFVLGGDSISSLQVVGGAAERGIRLSVKDIFEYPTIRTVAEHAGTTTPPETPANTPFSLISAEDRALLPDTVIDAYPLASLQAGMVYHMDSDPEGLPYHNVDSFRVRGPWVPDRLAQAVQDTVARHENLRTSFDFEHYSQPLQLVHAAATLPIVFEDLRHMPDADRRARLGALLRRERRNRFDLAAPPFLRFFFARLSEEDFQWTLTEHHAIQDGWSLHSMIAEILDRYVALVEDPATPPLPPPRSRYRNYVAAELTARTAPESRAYWERLRDREPEQLLTWTTRSTVDDEYGARDEWSFESPETGRFGYLETKIPSELTERLLTTAADLDVPFKSLLLAAHLRVVGLVYGTNSPTSGVTMNGRLDEPGATETRGLFLNTLPMRLPLPDGSWADLCRAALAAEIELLPHCRYPLFEVVRQVGDAARFDVSFIYNHFHALTETLRSGRARIVDDKIDSFATDRSEPTNIGLVAGFLLSPVDANLLLALDYDTERVGRRQVASIRALYLRVLCAIADNPAAAWRDADLRGPNEPAWTVDPAPIGAPATVPELIARIAERKPDAIAIRDGDDEITYADLLTRASRWARALQARGVRRGDFVAVVHEHSADLLLATVGSFLAGAAVVFADPALPPARLTRMLGRLGHGQLITTTAGPVPDWPTLNAADVADLAAEITDPGLRPHDLAYVIHTSGSTGEPKAVAVSHASASHYLRWAAGELGLGDGPVPLYATIGADLTVTSLLGPLVAGGTVVVVRSVDNRVALSGALAAPISYAAVKATPSHLRMIAASGGADIVAGTRVLISSGEALAGEDVAWAVEAFPGVRIVNEYGPTEATVGCTAWDTDPAVGGPVSIGRPIAGSSIQVLDPTGQPAPAGTPGEVYIGGPLVAWGYLGDPARTADRFVPDPFAQEPGARLYRTGDLGRWLPDGTLDYLGRLDDQIKINGYRVEPGEIVAVLTEHPDITSAAVIVHEGHLVAYLTPNVPHDWREHAARLLPAHMVPAVAAAVPELPLTASGKLDRSRLPQPSAPTVATPSRAPNTPLEQAIADIWQDLLGVPEVGAHDDFFGLSGHSLTLMQMVVRVSDVVGTRLQLLDVLADLTVAGVAKVAQTQLAGSTDD</sequence>
<proteinExistence type="predicted"/>
<dbReference type="EMBL" id="VUOB01000072">
    <property type="protein sequence ID" value="KAA2252813.1"/>
    <property type="molecule type" value="Genomic_DNA"/>
</dbReference>
<dbReference type="Pfam" id="PF00550">
    <property type="entry name" value="PP-binding"/>
    <property type="match status" value="2"/>
</dbReference>
<keyword evidence="7" id="KW-1185">Reference proteome</keyword>
<dbReference type="Gene3D" id="3.30.559.10">
    <property type="entry name" value="Chloramphenicol acetyltransferase-like domain"/>
    <property type="match status" value="2"/>
</dbReference>
<dbReference type="InterPro" id="IPR020845">
    <property type="entry name" value="AMP-binding_CS"/>
</dbReference>
<feature type="domain" description="Carrier" evidence="5">
    <location>
        <begin position="2002"/>
        <end position="2077"/>
    </location>
</feature>
<dbReference type="SUPFAM" id="SSF56801">
    <property type="entry name" value="Acetyl-CoA synthetase-like"/>
    <property type="match status" value="2"/>
</dbReference>
<reference evidence="6 7" key="1">
    <citation type="submission" date="2019-09" db="EMBL/GenBank/DDBJ databases">
        <title>Goodfellowia gen. nov., a new genus of the Pseudonocardineae related to Actinoalloteichus, containing Goodfellowia coeruleoviolacea gen. nov., comb. nov. gen. nov., comb. nov.</title>
        <authorList>
            <person name="Labeda D."/>
        </authorList>
    </citation>
    <scope>NUCLEOTIDE SEQUENCE [LARGE SCALE GENOMIC DNA]</scope>
    <source>
        <strain evidence="6 7">AN110305</strain>
    </source>
</reference>
<dbReference type="GO" id="GO:0003824">
    <property type="term" value="F:catalytic activity"/>
    <property type="evidence" value="ECO:0007669"/>
    <property type="project" value="InterPro"/>
</dbReference>
<dbReference type="Gene3D" id="1.10.1200.10">
    <property type="entry name" value="ACP-like"/>
    <property type="match status" value="1"/>
</dbReference>
<comment type="cofactor">
    <cofactor evidence="1">
        <name>pantetheine 4'-phosphate</name>
        <dbReference type="ChEBI" id="CHEBI:47942"/>
    </cofactor>
</comment>
<dbReference type="PROSITE" id="PS00455">
    <property type="entry name" value="AMP_BINDING"/>
    <property type="match status" value="2"/>
</dbReference>
<dbReference type="FunFam" id="3.40.50.12780:FF:000012">
    <property type="entry name" value="Non-ribosomal peptide synthetase"/>
    <property type="match status" value="1"/>
</dbReference>
<dbReference type="GO" id="GO:0005737">
    <property type="term" value="C:cytoplasm"/>
    <property type="evidence" value="ECO:0007669"/>
    <property type="project" value="TreeGrafter"/>
</dbReference>
<dbReference type="PROSITE" id="PS50075">
    <property type="entry name" value="CARRIER"/>
    <property type="match status" value="2"/>
</dbReference>
<dbReference type="Gene3D" id="3.30.559.30">
    <property type="entry name" value="Nonribosomal peptide synthetase, condensation domain"/>
    <property type="match status" value="2"/>
</dbReference>
<dbReference type="GO" id="GO:0044550">
    <property type="term" value="P:secondary metabolite biosynthetic process"/>
    <property type="evidence" value="ECO:0007669"/>
    <property type="project" value="TreeGrafter"/>
</dbReference>
<evidence type="ECO:0000259" key="5">
    <source>
        <dbReference type="PROSITE" id="PS50075"/>
    </source>
</evidence>
<keyword evidence="2" id="KW-0596">Phosphopantetheine</keyword>
<dbReference type="NCBIfam" id="TIGR01733">
    <property type="entry name" value="AA-adenyl-dom"/>
    <property type="match status" value="2"/>
</dbReference>
<dbReference type="InterPro" id="IPR010071">
    <property type="entry name" value="AA_adenyl_dom"/>
</dbReference>
<name>A0A5B2WLC4_9PSEU</name>
<dbReference type="FunFam" id="1.10.1200.10:FF:000005">
    <property type="entry name" value="Nonribosomal peptide synthetase 1"/>
    <property type="match status" value="1"/>
</dbReference>
<feature type="compositionally biased region" description="Polar residues" evidence="4">
    <location>
        <begin position="1993"/>
        <end position="2003"/>
    </location>
</feature>
<dbReference type="PANTHER" id="PTHR45527:SF1">
    <property type="entry name" value="FATTY ACID SYNTHASE"/>
    <property type="match status" value="1"/>
</dbReference>
<evidence type="ECO:0000256" key="4">
    <source>
        <dbReference type="SAM" id="MobiDB-lite"/>
    </source>
</evidence>
<dbReference type="SUPFAM" id="SSF52777">
    <property type="entry name" value="CoA-dependent acyltransferases"/>
    <property type="match status" value="4"/>
</dbReference>
<dbReference type="InterPro" id="IPR009081">
    <property type="entry name" value="PP-bd_ACP"/>
</dbReference>
<gene>
    <name evidence="6" type="ORF">F0L68_34160</name>
</gene>
<dbReference type="InterPro" id="IPR025110">
    <property type="entry name" value="AMP-bd_C"/>
</dbReference>
<reference evidence="6 7" key="2">
    <citation type="submission" date="2019-09" db="EMBL/GenBank/DDBJ databases">
        <authorList>
            <person name="Jin C."/>
        </authorList>
    </citation>
    <scope>NUCLEOTIDE SEQUENCE [LARGE SCALE GENOMIC DNA]</scope>
    <source>
        <strain evidence="6 7">AN110305</strain>
    </source>
</reference>
<dbReference type="Pfam" id="PF13193">
    <property type="entry name" value="AMP-binding_C"/>
    <property type="match status" value="2"/>
</dbReference>
<dbReference type="Pfam" id="PF00501">
    <property type="entry name" value="AMP-binding"/>
    <property type="match status" value="2"/>
</dbReference>
<accession>A0A5B2WLC4</accession>
<comment type="caution">
    <text evidence="6">The sequence shown here is derived from an EMBL/GenBank/DDBJ whole genome shotgun (WGS) entry which is preliminary data.</text>
</comment>
<evidence type="ECO:0000256" key="3">
    <source>
        <dbReference type="ARBA" id="ARBA00022553"/>
    </source>
</evidence>
<evidence type="ECO:0000313" key="6">
    <source>
        <dbReference type="EMBL" id="KAA2252813.1"/>
    </source>
</evidence>
<dbReference type="InterPro" id="IPR036736">
    <property type="entry name" value="ACP-like_sf"/>
</dbReference>
<dbReference type="OrthoDB" id="2378856at2"/>
<evidence type="ECO:0000256" key="1">
    <source>
        <dbReference type="ARBA" id="ARBA00001957"/>
    </source>
</evidence>
<organism evidence="6 7">
    <name type="scientific">Solihabitans fulvus</name>
    <dbReference type="NCBI Taxonomy" id="1892852"/>
    <lineage>
        <taxon>Bacteria</taxon>
        <taxon>Bacillati</taxon>
        <taxon>Actinomycetota</taxon>
        <taxon>Actinomycetes</taxon>
        <taxon>Pseudonocardiales</taxon>
        <taxon>Pseudonocardiaceae</taxon>
        <taxon>Solihabitans</taxon>
    </lineage>
</organism>
<dbReference type="Gene3D" id="3.40.50.1820">
    <property type="entry name" value="alpha/beta hydrolase"/>
    <property type="match status" value="1"/>
</dbReference>
<dbReference type="FunFam" id="3.40.50.980:FF:000002">
    <property type="entry name" value="Enterobactin synthetase component F"/>
    <property type="match status" value="1"/>
</dbReference>
<dbReference type="Proteomes" id="UP000323454">
    <property type="component" value="Unassembled WGS sequence"/>
</dbReference>
<evidence type="ECO:0000313" key="7">
    <source>
        <dbReference type="Proteomes" id="UP000323454"/>
    </source>
</evidence>
<dbReference type="CDD" id="cd05930">
    <property type="entry name" value="A_NRPS"/>
    <property type="match status" value="2"/>
</dbReference>
<evidence type="ECO:0000256" key="2">
    <source>
        <dbReference type="ARBA" id="ARBA00022450"/>
    </source>
</evidence>
<dbReference type="GO" id="GO:0043041">
    <property type="term" value="P:amino acid activation for nonribosomal peptide biosynthetic process"/>
    <property type="evidence" value="ECO:0007669"/>
    <property type="project" value="TreeGrafter"/>
</dbReference>
<dbReference type="InterPro" id="IPR001242">
    <property type="entry name" value="Condensation_dom"/>
</dbReference>
<dbReference type="Gene3D" id="3.40.50.12780">
    <property type="entry name" value="N-terminal domain of ligase-like"/>
    <property type="match status" value="2"/>
</dbReference>
<feature type="region of interest" description="Disordered" evidence="4">
    <location>
        <begin position="1981"/>
        <end position="2003"/>
    </location>
</feature>
<dbReference type="GO" id="GO:0008610">
    <property type="term" value="P:lipid biosynthetic process"/>
    <property type="evidence" value="ECO:0007669"/>
    <property type="project" value="UniProtKB-ARBA"/>
</dbReference>
<dbReference type="SMART" id="SM00823">
    <property type="entry name" value="PKS_PP"/>
    <property type="match status" value="1"/>
</dbReference>
<dbReference type="GO" id="GO:0031177">
    <property type="term" value="F:phosphopantetheine binding"/>
    <property type="evidence" value="ECO:0007669"/>
    <property type="project" value="InterPro"/>
</dbReference>
<dbReference type="SUPFAM" id="SSF47336">
    <property type="entry name" value="ACP-like"/>
    <property type="match status" value="2"/>
</dbReference>
<dbReference type="InterPro" id="IPR045851">
    <property type="entry name" value="AMP-bd_C_sf"/>
</dbReference>
<keyword evidence="3" id="KW-0597">Phosphoprotein</keyword>
<dbReference type="Gene3D" id="3.30.300.30">
    <property type="match status" value="2"/>
</dbReference>
<dbReference type="InterPro" id="IPR020806">
    <property type="entry name" value="PKS_PP-bd"/>
</dbReference>
<dbReference type="InterPro" id="IPR042099">
    <property type="entry name" value="ANL_N_sf"/>
</dbReference>
<feature type="domain" description="Carrier" evidence="5">
    <location>
        <begin position="942"/>
        <end position="1016"/>
    </location>
</feature>
<protein>
    <submittedName>
        <fullName evidence="6">Amino acid adenylation domain-containing protein</fullName>
    </submittedName>
</protein>